<evidence type="ECO:0000313" key="2">
    <source>
        <dbReference type="Proteomes" id="UP000036367"/>
    </source>
</evidence>
<proteinExistence type="predicted"/>
<dbReference type="AlphaFoldDB" id="A0A0J1BN78"/>
<keyword evidence="2" id="KW-1185">Reference proteome</keyword>
<comment type="caution">
    <text evidence="1">The sequence shown here is derived from an EMBL/GenBank/DDBJ whole genome shotgun (WGS) entry which is preliminary data.</text>
</comment>
<dbReference type="Proteomes" id="UP000036367">
    <property type="component" value="Unassembled WGS sequence"/>
</dbReference>
<reference evidence="1" key="1">
    <citation type="submission" date="2015-05" db="EMBL/GenBank/DDBJ databases">
        <title>Permanent draft genome of Rhodopirellula islandicus K833.</title>
        <authorList>
            <person name="Kizina J."/>
            <person name="Richter M."/>
            <person name="Glockner F.O."/>
            <person name="Harder J."/>
        </authorList>
    </citation>
    <scope>NUCLEOTIDE SEQUENCE [LARGE SCALE GENOMIC DNA]</scope>
    <source>
        <strain evidence="1">K833</strain>
    </source>
</reference>
<dbReference type="PATRIC" id="fig|595434.4.peg.80"/>
<sequence>MRIFRPVEAEVLGVSNRSRRFQITFGTSLYRTLISVEHEGVQVS</sequence>
<evidence type="ECO:0000313" key="1">
    <source>
        <dbReference type="EMBL" id="KLU07905.1"/>
    </source>
</evidence>
<dbReference type="EMBL" id="LECT01000001">
    <property type="protein sequence ID" value="KLU07905.1"/>
    <property type="molecule type" value="Genomic_DNA"/>
</dbReference>
<protein>
    <submittedName>
        <fullName evidence="1">Uncharacterized protein</fullName>
    </submittedName>
</protein>
<gene>
    <name evidence="1" type="ORF">RISK_000084</name>
</gene>
<organism evidence="1 2">
    <name type="scientific">Rhodopirellula islandica</name>
    <dbReference type="NCBI Taxonomy" id="595434"/>
    <lineage>
        <taxon>Bacteria</taxon>
        <taxon>Pseudomonadati</taxon>
        <taxon>Planctomycetota</taxon>
        <taxon>Planctomycetia</taxon>
        <taxon>Pirellulales</taxon>
        <taxon>Pirellulaceae</taxon>
        <taxon>Rhodopirellula</taxon>
    </lineage>
</organism>
<name>A0A0J1BN78_RHOIS</name>
<accession>A0A0J1BN78</accession>